<dbReference type="AlphaFoldDB" id="A0ABC8AMM8"/>
<dbReference type="KEGG" id="nsr:NS506_01391"/>
<gene>
    <name evidence="2" type="ORF">NS506_01391</name>
</gene>
<evidence type="ECO:0008006" key="4">
    <source>
        <dbReference type="Google" id="ProtNLM"/>
    </source>
</evidence>
<evidence type="ECO:0000256" key="1">
    <source>
        <dbReference type="SAM" id="Phobius"/>
    </source>
</evidence>
<proteinExistence type="predicted"/>
<dbReference type="EMBL" id="CP017839">
    <property type="protein sequence ID" value="APA95463.1"/>
    <property type="molecule type" value="Genomic_DNA"/>
</dbReference>
<keyword evidence="1" id="KW-0812">Transmembrane</keyword>
<evidence type="ECO:0000313" key="3">
    <source>
        <dbReference type="Proteomes" id="UP000180166"/>
    </source>
</evidence>
<accession>A0ABC8AMM8</accession>
<name>A0ABC8AMM8_9NOCA</name>
<evidence type="ECO:0000313" key="2">
    <source>
        <dbReference type="EMBL" id="APA95463.1"/>
    </source>
</evidence>
<sequence>MNAATFFEILLGVMTVVIVSFAVYVFYRLFTES</sequence>
<dbReference type="Proteomes" id="UP000180166">
    <property type="component" value="Chromosome"/>
</dbReference>
<feature type="transmembrane region" description="Helical" evidence="1">
    <location>
        <begin position="6"/>
        <end position="27"/>
    </location>
</feature>
<keyword evidence="1" id="KW-0472">Membrane</keyword>
<organism evidence="2 3">
    <name type="scientific">Nocardia seriolae</name>
    <dbReference type="NCBI Taxonomy" id="37332"/>
    <lineage>
        <taxon>Bacteria</taxon>
        <taxon>Bacillati</taxon>
        <taxon>Actinomycetota</taxon>
        <taxon>Actinomycetes</taxon>
        <taxon>Mycobacteriales</taxon>
        <taxon>Nocardiaceae</taxon>
        <taxon>Nocardia</taxon>
    </lineage>
</organism>
<reference evidence="2 3" key="1">
    <citation type="submission" date="2016-10" db="EMBL/GenBank/DDBJ databases">
        <title>Genome sequence of Nocardia seriolae strain EM150506, isolated from Anguila japonica.</title>
        <authorList>
            <person name="Han H.-J."/>
        </authorList>
    </citation>
    <scope>NUCLEOTIDE SEQUENCE [LARGE SCALE GENOMIC DNA]</scope>
    <source>
        <strain evidence="2 3">EM150506</strain>
    </source>
</reference>
<protein>
    <recommendedName>
        <fullName evidence="4">Potassium-transporting ATPase</fullName>
    </recommendedName>
</protein>
<keyword evidence="1" id="KW-1133">Transmembrane helix</keyword>